<dbReference type="Proteomes" id="UP001062846">
    <property type="component" value="Chromosome 8"/>
</dbReference>
<dbReference type="EMBL" id="CM046395">
    <property type="protein sequence ID" value="KAI8542118.1"/>
    <property type="molecule type" value="Genomic_DNA"/>
</dbReference>
<gene>
    <name evidence="1" type="ORF">RHMOL_Rhmol08G0114300</name>
</gene>
<name>A0ACC0MM44_RHOML</name>
<evidence type="ECO:0000313" key="1">
    <source>
        <dbReference type="EMBL" id="KAI8542118.1"/>
    </source>
</evidence>
<keyword evidence="2" id="KW-1185">Reference proteome</keyword>
<organism evidence="1 2">
    <name type="scientific">Rhododendron molle</name>
    <name type="common">Chinese azalea</name>
    <name type="synonym">Azalea mollis</name>
    <dbReference type="NCBI Taxonomy" id="49168"/>
    <lineage>
        <taxon>Eukaryota</taxon>
        <taxon>Viridiplantae</taxon>
        <taxon>Streptophyta</taxon>
        <taxon>Embryophyta</taxon>
        <taxon>Tracheophyta</taxon>
        <taxon>Spermatophyta</taxon>
        <taxon>Magnoliopsida</taxon>
        <taxon>eudicotyledons</taxon>
        <taxon>Gunneridae</taxon>
        <taxon>Pentapetalae</taxon>
        <taxon>asterids</taxon>
        <taxon>Ericales</taxon>
        <taxon>Ericaceae</taxon>
        <taxon>Ericoideae</taxon>
        <taxon>Rhodoreae</taxon>
        <taxon>Rhododendron</taxon>
    </lineage>
</organism>
<comment type="caution">
    <text evidence="1">The sequence shown here is derived from an EMBL/GenBank/DDBJ whole genome shotgun (WGS) entry which is preliminary data.</text>
</comment>
<protein>
    <submittedName>
        <fullName evidence="1">Uncharacterized protein</fullName>
    </submittedName>
</protein>
<sequence length="387" mass="42795">MDTPLYFDINVHFRGRMTEIKNIDPLAYSYIDLLEDVTERSLSVLPCNTGCTITLLFQVPGSNEKIVVGCDLDVLDMFRLCSRTCLIDLFVDVGDVDGLGYTLPIGPQVDVNVNEFVHPQVDVEVNESFHPETDFSIFNVHESGHEMVISDDTFDNDPFGVWADASEISSDGLSSYQSDDEGGRESSDHDDNDHVSHKWRVLQEEGEAQIEGEHQGLSEEEGEVEVAAVHWVEVAAVHWVEEGQSVLQLCRGKSHKVLKLSHKWTPTGEVEEVGVWEEAGVWAEAKARVREAEYQPVTFIIAAMAIRRAIPENTKLTTVMKFGIVALISNFSTVVPTLPANAFGFSLDAYADSGTCDAGTCNWVGILMGLHQSQAWQPPCSTSSSQR</sequence>
<accession>A0ACC0MM44</accession>
<evidence type="ECO:0000313" key="2">
    <source>
        <dbReference type="Proteomes" id="UP001062846"/>
    </source>
</evidence>
<proteinExistence type="predicted"/>
<reference evidence="1" key="1">
    <citation type="submission" date="2022-02" db="EMBL/GenBank/DDBJ databases">
        <title>Plant Genome Project.</title>
        <authorList>
            <person name="Zhang R.-G."/>
        </authorList>
    </citation>
    <scope>NUCLEOTIDE SEQUENCE</scope>
    <source>
        <strain evidence="1">AT1</strain>
    </source>
</reference>